<feature type="non-terminal residue" evidence="1">
    <location>
        <position position="1"/>
    </location>
</feature>
<dbReference type="EMBL" id="CM024809">
    <property type="protein sequence ID" value="KAG8006355.1"/>
    <property type="molecule type" value="Genomic_DNA"/>
</dbReference>
<dbReference type="Proteomes" id="UP000805704">
    <property type="component" value="Chromosome 21"/>
</dbReference>
<evidence type="ECO:0000313" key="1">
    <source>
        <dbReference type="EMBL" id="KAG8006355.1"/>
    </source>
</evidence>
<sequence>VIASRVNCVSLQSGGQQRTGEHYEGQCGITGPSASWKAFLGSFGEGGVRRRQQRLRKADFDLSSSVVKWLELQQD</sequence>
<name>A0ACB7EWA6_NIBAL</name>
<proteinExistence type="predicted"/>
<evidence type="ECO:0000313" key="2">
    <source>
        <dbReference type="Proteomes" id="UP000805704"/>
    </source>
</evidence>
<accession>A0ACB7EWA6</accession>
<keyword evidence="2" id="KW-1185">Reference proteome</keyword>
<protein>
    <submittedName>
        <fullName evidence="1">Uncharacterized protein</fullName>
    </submittedName>
</protein>
<organism evidence="1 2">
    <name type="scientific">Nibea albiflora</name>
    <name type="common">Yellow drum</name>
    <name type="synonym">Corvina albiflora</name>
    <dbReference type="NCBI Taxonomy" id="240163"/>
    <lineage>
        <taxon>Eukaryota</taxon>
        <taxon>Metazoa</taxon>
        <taxon>Chordata</taxon>
        <taxon>Craniata</taxon>
        <taxon>Vertebrata</taxon>
        <taxon>Euteleostomi</taxon>
        <taxon>Actinopterygii</taxon>
        <taxon>Neopterygii</taxon>
        <taxon>Teleostei</taxon>
        <taxon>Neoteleostei</taxon>
        <taxon>Acanthomorphata</taxon>
        <taxon>Eupercaria</taxon>
        <taxon>Sciaenidae</taxon>
        <taxon>Nibea</taxon>
    </lineage>
</organism>
<gene>
    <name evidence="1" type="ORF">GBF38_005622</name>
</gene>
<comment type="caution">
    <text evidence="1">The sequence shown here is derived from an EMBL/GenBank/DDBJ whole genome shotgun (WGS) entry which is preliminary data.</text>
</comment>
<reference evidence="1" key="1">
    <citation type="submission" date="2020-04" db="EMBL/GenBank/DDBJ databases">
        <title>A chromosome-scale assembly and high-density genetic map of the yellow drum (Nibea albiflora) genome.</title>
        <authorList>
            <person name="Xu D."/>
            <person name="Zhang W."/>
            <person name="Chen R."/>
            <person name="Tan P."/>
            <person name="Wang L."/>
            <person name="Song H."/>
            <person name="Tian L."/>
            <person name="Zhu Q."/>
            <person name="Wang B."/>
        </authorList>
    </citation>
    <scope>NUCLEOTIDE SEQUENCE</scope>
    <source>
        <strain evidence="1">ZJHYS-2018</strain>
    </source>
</reference>